<protein>
    <submittedName>
        <fullName evidence="1">Uncharacterized protein</fullName>
    </submittedName>
</protein>
<keyword evidence="2" id="KW-1185">Reference proteome</keyword>
<dbReference type="GeneID" id="39594011"/>
<organism evidence="1 2">
    <name type="scientific">Apiotrichum porosum</name>
    <dbReference type="NCBI Taxonomy" id="105984"/>
    <lineage>
        <taxon>Eukaryota</taxon>
        <taxon>Fungi</taxon>
        <taxon>Dikarya</taxon>
        <taxon>Basidiomycota</taxon>
        <taxon>Agaricomycotina</taxon>
        <taxon>Tremellomycetes</taxon>
        <taxon>Trichosporonales</taxon>
        <taxon>Trichosporonaceae</taxon>
        <taxon>Apiotrichum</taxon>
    </lineage>
</organism>
<gene>
    <name evidence="1" type="ORF">EHS24_009468</name>
</gene>
<name>A0A427XLV6_9TREE</name>
<dbReference type="RefSeq" id="XP_028474917.1">
    <property type="nucleotide sequence ID" value="XM_028624749.1"/>
</dbReference>
<dbReference type="Proteomes" id="UP000279236">
    <property type="component" value="Unassembled WGS sequence"/>
</dbReference>
<dbReference type="EMBL" id="RSCE01000009">
    <property type="protein sequence ID" value="RSH79808.1"/>
    <property type="molecule type" value="Genomic_DNA"/>
</dbReference>
<evidence type="ECO:0000313" key="1">
    <source>
        <dbReference type="EMBL" id="RSH79808.1"/>
    </source>
</evidence>
<reference evidence="1 2" key="1">
    <citation type="submission" date="2018-11" db="EMBL/GenBank/DDBJ databases">
        <title>Genome sequence of Apiotrichum porosum DSM 27194.</title>
        <authorList>
            <person name="Aliyu H."/>
            <person name="Gorte O."/>
            <person name="Ochsenreither K."/>
        </authorList>
    </citation>
    <scope>NUCLEOTIDE SEQUENCE [LARGE SCALE GENOMIC DNA]</scope>
    <source>
        <strain evidence="1 2">DSM 27194</strain>
    </source>
</reference>
<sequence>MPRPQNSEKRGGGHGAMVKAGVPLSICGNSKQAENRQLRTTVLILSHTRTWALMITVTLEVGGASACRLNQKDECGGKWQKPDPVLKTLECYGPCAMRRTVGCRDQPQSTWPAIMGKVWARTGTFANLLMVTGRNNKHVARQSLSGLDETLHGGQPP</sequence>
<proteinExistence type="predicted"/>
<comment type="caution">
    <text evidence="1">The sequence shown here is derived from an EMBL/GenBank/DDBJ whole genome shotgun (WGS) entry which is preliminary data.</text>
</comment>
<evidence type="ECO:0000313" key="2">
    <source>
        <dbReference type="Proteomes" id="UP000279236"/>
    </source>
</evidence>
<dbReference type="AlphaFoldDB" id="A0A427XLV6"/>
<accession>A0A427XLV6</accession>